<comment type="caution">
    <text evidence="1">The sequence shown here is derived from an EMBL/GenBank/DDBJ whole genome shotgun (WGS) entry which is preliminary data.</text>
</comment>
<dbReference type="AlphaFoldDB" id="A0AAD7W8N3"/>
<proteinExistence type="predicted"/>
<accession>A0AAD7W8N3</accession>
<name>A0AAD7W8N3_9TELE</name>
<dbReference type="Proteomes" id="UP001221898">
    <property type="component" value="Unassembled WGS sequence"/>
</dbReference>
<dbReference type="EMBL" id="JAINUG010000202">
    <property type="protein sequence ID" value="KAJ8387972.1"/>
    <property type="molecule type" value="Genomic_DNA"/>
</dbReference>
<evidence type="ECO:0000313" key="1">
    <source>
        <dbReference type="EMBL" id="KAJ8387972.1"/>
    </source>
</evidence>
<evidence type="ECO:0000313" key="2">
    <source>
        <dbReference type="Proteomes" id="UP001221898"/>
    </source>
</evidence>
<keyword evidence="2" id="KW-1185">Reference proteome</keyword>
<sequence length="160" mass="18444">MTSFRYGGLFCPTNHTLCLEVSEDFTMGQLNILGRVPLDTDISPWWEDTFYTESTQTLIDTMELVQRLIQGTNYHLNQAQVEVDLAKQTTGILTSASTRSAQYAYTWWDWVYRGCVIACLLVFTITLVQCCYFKHLIAIAFEHFSPFGLREPNDRYARST</sequence>
<gene>
    <name evidence="1" type="ORF">AAFF_G00147630</name>
</gene>
<reference evidence="1" key="1">
    <citation type="journal article" date="2023" name="Science">
        <title>Genome structures resolve the early diversification of teleost fishes.</title>
        <authorList>
            <person name="Parey E."/>
            <person name="Louis A."/>
            <person name="Montfort J."/>
            <person name="Bouchez O."/>
            <person name="Roques C."/>
            <person name="Iampietro C."/>
            <person name="Lluch J."/>
            <person name="Castinel A."/>
            <person name="Donnadieu C."/>
            <person name="Desvignes T."/>
            <person name="Floi Bucao C."/>
            <person name="Jouanno E."/>
            <person name="Wen M."/>
            <person name="Mejri S."/>
            <person name="Dirks R."/>
            <person name="Jansen H."/>
            <person name="Henkel C."/>
            <person name="Chen W.J."/>
            <person name="Zahm M."/>
            <person name="Cabau C."/>
            <person name="Klopp C."/>
            <person name="Thompson A.W."/>
            <person name="Robinson-Rechavi M."/>
            <person name="Braasch I."/>
            <person name="Lecointre G."/>
            <person name="Bobe J."/>
            <person name="Postlethwait J.H."/>
            <person name="Berthelot C."/>
            <person name="Roest Crollius H."/>
            <person name="Guiguen Y."/>
        </authorList>
    </citation>
    <scope>NUCLEOTIDE SEQUENCE</scope>
    <source>
        <strain evidence="1">NC1722</strain>
    </source>
</reference>
<protein>
    <submittedName>
        <fullName evidence="1">Uncharacterized protein</fullName>
    </submittedName>
</protein>
<organism evidence="1 2">
    <name type="scientific">Aldrovandia affinis</name>
    <dbReference type="NCBI Taxonomy" id="143900"/>
    <lineage>
        <taxon>Eukaryota</taxon>
        <taxon>Metazoa</taxon>
        <taxon>Chordata</taxon>
        <taxon>Craniata</taxon>
        <taxon>Vertebrata</taxon>
        <taxon>Euteleostomi</taxon>
        <taxon>Actinopterygii</taxon>
        <taxon>Neopterygii</taxon>
        <taxon>Teleostei</taxon>
        <taxon>Notacanthiformes</taxon>
        <taxon>Halosauridae</taxon>
        <taxon>Aldrovandia</taxon>
    </lineage>
</organism>